<reference evidence="6" key="1">
    <citation type="submission" date="2009-11" db="EMBL/GenBank/DDBJ databases">
        <title>The complete chromosome 2 of Sphaerobacter thermophilus DSM 20745.</title>
        <authorList>
            <person name="Lucas S."/>
            <person name="Copeland A."/>
            <person name="Lapidus A."/>
            <person name="Glavina del Rio T."/>
            <person name="Dalin E."/>
            <person name="Tice H."/>
            <person name="Bruce D."/>
            <person name="Goodwin L."/>
            <person name="Pitluck S."/>
            <person name="Kyrpides N."/>
            <person name="Mavromatis K."/>
            <person name="Ivanova N."/>
            <person name="Mikhailova N."/>
            <person name="LaButti K.M."/>
            <person name="Clum A."/>
            <person name="Sun H.I."/>
            <person name="Brettin T."/>
            <person name="Detter J.C."/>
            <person name="Han C."/>
            <person name="Larimer F."/>
            <person name="Land M."/>
            <person name="Hauser L."/>
            <person name="Markowitz V."/>
            <person name="Cheng J.F."/>
            <person name="Hugenholtz P."/>
            <person name="Woyke T."/>
            <person name="Wu D."/>
            <person name="Steenblock K."/>
            <person name="Schneider S."/>
            <person name="Pukall R."/>
            <person name="Goeker M."/>
            <person name="Klenk H.P."/>
            <person name="Eisen J.A."/>
        </authorList>
    </citation>
    <scope>NUCLEOTIDE SEQUENCE [LARGE SCALE GENOMIC DNA]</scope>
    <source>
        <strain evidence="6">ATCC 49802 / DSM 20745 / S 6022</strain>
    </source>
</reference>
<dbReference type="CDD" id="cd16917">
    <property type="entry name" value="HATPase_UhpB-NarQ-NarX-like"/>
    <property type="match status" value="1"/>
</dbReference>
<evidence type="ECO:0000313" key="6">
    <source>
        <dbReference type="Proteomes" id="UP000002027"/>
    </source>
</evidence>
<dbReference type="Pfam" id="PF02518">
    <property type="entry name" value="HATPase_c"/>
    <property type="match status" value="1"/>
</dbReference>
<dbReference type="GO" id="GO:0046983">
    <property type="term" value="F:protein dimerization activity"/>
    <property type="evidence" value="ECO:0007669"/>
    <property type="project" value="InterPro"/>
</dbReference>
<dbReference type="InParanoid" id="D1CAA4"/>
<dbReference type="PANTHER" id="PTHR24421">
    <property type="entry name" value="NITRATE/NITRITE SENSOR PROTEIN NARX-RELATED"/>
    <property type="match status" value="1"/>
</dbReference>
<dbReference type="SMART" id="SM00387">
    <property type="entry name" value="HATPase_c"/>
    <property type="match status" value="1"/>
</dbReference>
<gene>
    <name evidence="5" type="ordered locus">Sthe_3347</name>
</gene>
<dbReference type="InterPro" id="IPR011712">
    <property type="entry name" value="Sig_transdc_His_kin_sub3_dim/P"/>
</dbReference>
<dbReference type="SUPFAM" id="SSF55874">
    <property type="entry name" value="ATPase domain of HSP90 chaperone/DNA topoisomerase II/histidine kinase"/>
    <property type="match status" value="1"/>
</dbReference>
<dbReference type="EC" id="2.7.13.3" evidence="5"/>
<name>D1CAA4_SPHTD</name>
<keyword evidence="6" id="KW-1185">Reference proteome</keyword>
<dbReference type="Gene3D" id="3.30.450.40">
    <property type="match status" value="2"/>
</dbReference>
<proteinExistence type="predicted"/>
<dbReference type="InterPro" id="IPR003018">
    <property type="entry name" value="GAF"/>
</dbReference>
<dbReference type="InterPro" id="IPR005467">
    <property type="entry name" value="His_kinase_dom"/>
</dbReference>
<dbReference type="AlphaFoldDB" id="D1CAA4"/>
<dbReference type="KEGG" id="sti:Sthe_3347"/>
<dbReference type="SMART" id="SM00065">
    <property type="entry name" value="GAF"/>
    <property type="match status" value="2"/>
</dbReference>
<keyword evidence="3" id="KW-0902">Two-component regulatory system</keyword>
<dbReference type="GO" id="GO:0016020">
    <property type="term" value="C:membrane"/>
    <property type="evidence" value="ECO:0007669"/>
    <property type="project" value="InterPro"/>
</dbReference>
<dbReference type="Gene3D" id="3.30.565.10">
    <property type="entry name" value="Histidine kinase-like ATPase, C-terminal domain"/>
    <property type="match status" value="1"/>
</dbReference>
<dbReference type="PROSITE" id="PS50109">
    <property type="entry name" value="HIS_KIN"/>
    <property type="match status" value="1"/>
</dbReference>
<dbReference type="InterPro" id="IPR036890">
    <property type="entry name" value="HATPase_C_sf"/>
</dbReference>
<dbReference type="SUPFAM" id="SSF55781">
    <property type="entry name" value="GAF domain-like"/>
    <property type="match status" value="2"/>
</dbReference>
<dbReference type="Pfam" id="PF13185">
    <property type="entry name" value="GAF_2"/>
    <property type="match status" value="2"/>
</dbReference>
<dbReference type="GO" id="GO:0000155">
    <property type="term" value="F:phosphorelay sensor kinase activity"/>
    <property type="evidence" value="ECO:0007669"/>
    <property type="project" value="InterPro"/>
</dbReference>
<dbReference type="InterPro" id="IPR003594">
    <property type="entry name" value="HATPase_dom"/>
</dbReference>
<dbReference type="OrthoDB" id="9781904at2"/>
<dbReference type="RefSeq" id="WP_012873782.1">
    <property type="nucleotide sequence ID" value="NC_013524.1"/>
</dbReference>
<dbReference type="eggNOG" id="COG2203">
    <property type="taxonomic scope" value="Bacteria"/>
</dbReference>
<dbReference type="EMBL" id="CP001824">
    <property type="protein sequence ID" value="ACZ40747.1"/>
    <property type="molecule type" value="Genomic_DNA"/>
</dbReference>
<evidence type="ECO:0000256" key="2">
    <source>
        <dbReference type="ARBA" id="ARBA00022777"/>
    </source>
</evidence>
<dbReference type="InterPro" id="IPR050482">
    <property type="entry name" value="Sensor_HK_TwoCompSys"/>
</dbReference>
<reference evidence="5 6" key="2">
    <citation type="journal article" date="2010" name="Stand. Genomic Sci.">
        <title>Complete genome sequence of Desulfohalobium retbaense type strain (HR(100)).</title>
        <authorList>
            <person name="Spring S."/>
            <person name="Nolan M."/>
            <person name="Lapidus A."/>
            <person name="Glavina Del Rio T."/>
            <person name="Copeland A."/>
            <person name="Tice H."/>
            <person name="Cheng J.F."/>
            <person name="Lucas S."/>
            <person name="Land M."/>
            <person name="Chen F."/>
            <person name="Bruce D."/>
            <person name="Goodwin L."/>
            <person name="Pitluck S."/>
            <person name="Ivanova N."/>
            <person name="Mavromatis K."/>
            <person name="Mikhailova N."/>
            <person name="Pati A."/>
            <person name="Chen A."/>
            <person name="Palaniappan K."/>
            <person name="Hauser L."/>
            <person name="Chang Y.J."/>
            <person name="Jeffries C.D."/>
            <person name="Munk C."/>
            <person name="Kiss H."/>
            <person name="Chain P."/>
            <person name="Han C."/>
            <person name="Brettin T."/>
            <person name="Detter J.C."/>
            <person name="Schuler E."/>
            <person name="Goker M."/>
            <person name="Rohde M."/>
            <person name="Bristow J."/>
            <person name="Eisen J.A."/>
            <person name="Markowitz V."/>
            <person name="Hugenholtz P."/>
            <person name="Kyrpides N.C."/>
            <person name="Klenk H.P."/>
        </authorList>
    </citation>
    <scope>NUCLEOTIDE SEQUENCE [LARGE SCALE GENOMIC DNA]</scope>
    <source>
        <strain evidence="6">ATCC 49802 / DSM 20745 / S 6022</strain>
    </source>
</reference>
<dbReference type="Gene3D" id="1.20.5.1930">
    <property type="match status" value="1"/>
</dbReference>
<dbReference type="eggNOG" id="COG4585">
    <property type="taxonomic scope" value="Bacteria"/>
</dbReference>
<sequence length="555" mass="61396">MERLRRGEERLISLQRVSAAMSSDLDLDRTLTVLVDEARRLMHADTAVIRLYDEETDSLRLIAEAGDEQGVLLGEVVPLDGSLSGYCFRGSRPVVSSDVQSDPRLGQEIKKATRFGSMLVVPLLVRDRPIGVLLVGSYARGAFSEEDQTLLCLLADQAASAIENSRLYQQAQGQIAELAILQRISSVISSSLDLDDVFQAIYDEIRGVMPTDAFIIGLTREDGLLDLEFIADGGQRYAPVRAFKYSEVFRRALEERQPVMVGDVLDAEATPMRSVGHTRTKVRSVIAAPLIQGNEVIGLLSAQSYVPHRYRECDARLLMTIANHAVVAIENARLYRQAQSLAIAEERNRLAREIHDTLAQGLIGIILYLERLDLEIPQDDRRFRPLVERALSLARGNLEEARRSVHDLRAAPLEGRTLVEALAHLAEDLRKERLFEVELSVPRALPLLAARVETALFRMVQEAISNARKHAGCKSLAIRLSVAGGMVTLEVHDDGRGFEVERVLGEAHRFGLSTMRERITQVGGEFTVESCPGDGTLVRATIPLSQATHSESEAV</sequence>
<organism evidence="5 6">
    <name type="scientific">Sphaerobacter thermophilus (strain ATCC 49802 / DSM 20745 / KCCM 41009 / NCIMB 13125 / S 6022)</name>
    <dbReference type="NCBI Taxonomy" id="479434"/>
    <lineage>
        <taxon>Bacteria</taxon>
        <taxon>Pseudomonadati</taxon>
        <taxon>Thermomicrobiota</taxon>
        <taxon>Thermomicrobia</taxon>
        <taxon>Sphaerobacterales</taxon>
        <taxon>Sphaerobacterineae</taxon>
        <taxon>Sphaerobacteraceae</taxon>
        <taxon>Sphaerobacter</taxon>
    </lineage>
</organism>
<dbReference type="Proteomes" id="UP000002027">
    <property type="component" value="Chromosome 2"/>
</dbReference>
<evidence type="ECO:0000259" key="4">
    <source>
        <dbReference type="PROSITE" id="PS50109"/>
    </source>
</evidence>
<keyword evidence="1 5" id="KW-0808">Transferase</keyword>
<evidence type="ECO:0000256" key="1">
    <source>
        <dbReference type="ARBA" id="ARBA00022679"/>
    </source>
</evidence>
<dbReference type="HOGENOM" id="CLU_515496_0_0_0"/>
<dbReference type="PANTHER" id="PTHR24421:SF62">
    <property type="entry name" value="SENSORY TRANSDUCTION HISTIDINE KINASE"/>
    <property type="match status" value="1"/>
</dbReference>
<protein>
    <submittedName>
        <fullName evidence="5">GAF sensor signal transduction histidine kinase</fullName>
        <ecNumber evidence="5">2.7.13.3</ecNumber>
    </submittedName>
</protein>
<dbReference type="InterPro" id="IPR029016">
    <property type="entry name" value="GAF-like_dom_sf"/>
</dbReference>
<dbReference type="STRING" id="479434.Sthe_3347"/>
<keyword evidence="2 5" id="KW-0418">Kinase</keyword>
<evidence type="ECO:0000313" key="5">
    <source>
        <dbReference type="EMBL" id="ACZ40747.1"/>
    </source>
</evidence>
<accession>D1CAA4</accession>
<evidence type="ECO:0000256" key="3">
    <source>
        <dbReference type="ARBA" id="ARBA00023012"/>
    </source>
</evidence>
<feature type="domain" description="Histidine kinase" evidence="4">
    <location>
        <begin position="353"/>
        <end position="546"/>
    </location>
</feature>
<dbReference type="Pfam" id="PF07730">
    <property type="entry name" value="HisKA_3"/>
    <property type="match status" value="1"/>
</dbReference>